<dbReference type="PANTHER" id="PTHR14136:SF17">
    <property type="entry name" value="BTB_POZ DOMAIN-CONTAINING PROTEIN KCTD9"/>
    <property type="match status" value="1"/>
</dbReference>
<dbReference type="EMBL" id="CAJNYV010005882">
    <property type="protein sequence ID" value="CAF3789206.1"/>
    <property type="molecule type" value="Genomic_DNA"/>
</dbReference>
<evidence type="ECO:0000256" key="3">
    <source>
        <dbReference type="SAM" id="MobiDB-lite"/>
    </source>
</evidence>
<dbReference type="InterPro" id="IPR051082">
    <property type="entry name" value="Pentapeptide-BTB/POZ_domain"/>
</dbReference>
<dbReference type="SUPFAM" id="SSF141571">
    <property type="entry name" value="Pentapeptide repeat-like"/>
    <property type="match status" value="2"/>
</dbReference>
<dbReference type="Pfam" id="PF00805">
    <property type="entry name" value="Pentapeptide"/>
    <property type="match status" value="3"/>
</dbReference>
<evidence type="ECO:0000256" key="1">
    <source>
        <dbReference type="ARBA" id="ARBA00022737"/>
    </source>
</evidence>
<comment type="caution">
    <text evidence="6">The sequence shown here is derived from an EMBL/GenBank/DDBJ whole genome shotgun (WGS) entry which is preliminary data.</text>
</comment>
<dbReference type="Gene3D" id="2.120.10.30">
    <property type="entry name" value="TolB, C-terminal domain"/>
    <property type="match status" value="1"/>
</dbReference>
<proteinExistence type="predicted"/>
<feature type="repeat" description="NHL" evidence="2">
    <location>
        <begin position="911"/>
        <end position="943"/>
    </location>
</feature>
<protein>
    <submittedName>
        <fullName evidence="6">Uncharacterized protein</fullName>
    </submittedName>
</protein>
<dbReference type="EMBL" id="CAJOBS010003437">
    <property type="protein sequence ID" value="CAF4856209.1"/>
    <property type="molecule type" value="Genomic_DNA"/>
</dbReference>
<evidence type="ECO:0000313" key="6">
    <source>
        <dbReference type="EMBL" id="CAF4856209.1"/>
    </source>
</evidence>
<accession>A0A821SGS1</accession>
<dbReference type="InterPro" id="IPR011042">
    <property type="entry name" value="6-blade_b-propeller_TolB-like"/>
</dbReference>
<feature type="repeat" description="NHL" evidence="2">
    <location>
        <begin position="811"/>
        <end position="848"/>
    </location>
</feature>
<evidence type="ECO:0000256" key="4">
    <source>
        <dbReference type="SAM" id="Phobius"/>
    </source>
</evidence>
<organism evidence="6 7">
    <name type="scientific">Rotaria socialis</name>
    <dbReference type="NCBI Taxonomy" id="392032"/>
    <lineage>
        <taxon>Eukaryota</taxon>
        <taxon>Metazoa</taxon>
        <taxon>Spiralia</taxon>
        <taxon>Gnathifera</taxon>
        <taxon>Rotifera</taxon>
        <taxon>Eurotatoria</taxon>
        <taxon>Bdelloidea</taxon>
        <taxon>Philodinida</taxon>
        <taxon>Philodinidae</taxon>
        <taxon>Rotaria</taxon>
    </lineage>
</organism>
<keyword evidence="1" id="KW-0677">Repeat</keyword>
<dbReference type="Proteomes" id="UP000663865">
    <property type="component" value="Unassembled WGS sequence"/>
</dbReference>
<name>A0A821SGS1_9BILA</name>
<evidence type="ECO:0000313" key="7">
    <source>
        <dbReference type="Proteomes" id="UP000663838"/>
    </source>
</evidence>
<dbReference type="AlphaFoldDB" id="A0A821SGS1"/>
<dbReference type="PROSITE" id="PS51125">
    <property type="entry name" value="NHL"/>
    <property type="match status" value="2"/>
</dbReference>
<keyword evidence="4" id="KW-0812">Transmembrane</keyword>
<feature type="region of interest" description="Disordered" evidence="3">
    <location>
        <begin position="67"/>
        <end position="115"/>
    </location>
</feature>
<dbReference type="SUPFAM" id="SSF63825">
    <property type="entry name" value="YWTD domain"/>
    <property type="match status" value="1"/>
</dbReference>
<gene>
    <name evidence="5" type="ORF">KIK155_LOCUS31779</name>
    <name evidence="6" type="ORF">TOA249_LOCUS27306</name>
</gene>
<reference evidence="6" key="1">
    <citation type="submission" date="2021-02" db="EMBL/GenBank/DDBJ databases">
        <authorList>
            <person name="Nowell W R."/>
        </authorList>
    </citation>
    <scope>NUCLEOTIDE SEQUENCE</scope>
</reference>
<dbReference type="Pfam" id="PF13599">
    <property type="entry name" value="Pentapeptide_4"/>
    <property type="match status" value="1"/>
</dbReference>
<dbReference type="Gene3D" id="2.40.10.500">
    <property type="match status" value="2"/>
</dbReference>
<dbReference type="CDD" id="cd05819">
    <property type="entry name" value="NHL"/>
    <property type="match status" value="1"/>
</dbReference>
<evidence type="ECO:0000313" key="5">
    <source>
        <dbReference type="EMBL" id="CAF3789206.1"/>
    </source>
</evidence>
<keyword evidence="4" id="KW-0472">Membrane</keyword>
<keyword evidence="4" id="KW-1133">Transmembrane helix</keyword>
<dbReference type="PANTHER" id="PTHR14136">
    <property type="entry name" value="BTB_POZ DOMAIN-CONTAINING PROTEIN KCTD9"/>
    <property type="match status" value="1"/>
</dbReference>
<dbReference type="InterPro" id="IPR001258">
    <property type="entry name" value="NHL_repeat"/>
</dbReference>
<dbReference type="Proteomes" id="UP000663838">
    <property type="component" value="Unassembled WGS sequence"/>
</dbReference>
<dbReference type="Gene3D" id="2.160.20.80">
    <property type="entry name" value="E3 ubiquitin-protein ligase SopA"/>
    <property type="match status" value="2"/>
</dbReference>
<feature type="transmembrane region" description="Helical" evidence="4">
    <location>
        <begin position="39"/>
        <end position="58"/>
    </location>
</feature>
<dbReference type="Pfam" id="PF01436">
    <property type="entry name" value="NHL"/>
    <property type="match status" value="1"/>
</dbReference>
<sequence>MYPTKSREGPLKKKVNRRINPSRRRRQVSGLNLSDGLKFISSLLLPLALGVFTVVITFEQQKTTRHQRDEDRLAFQLQREEDRNSSRLQREEDRDASRLQREEDRTASQLQRDQDKYLNEERYKNELIDTYIKEMGQLLANNSGSFTSNSITATLARVKTLNIFRQLDPQRNIRIIRFLHEAGQLNYLANSSSLDLSSAELRNINFSYSTINKKKLETLSLAGAILSNATFVRVQMEHLNFSEAQLDDSDFFWTRTDNVDYSFSQLDNANFSFSNLSNINFSNSKLKNANFSFSDLLNTSLSSSEMKNTNVSFAKLDTVKFFSTELGNIDFSSTRLDHIEFWGASLKHINFSSNLFTDIKFSSASLSNVNFSYSWLFNAKFDNTTLHNTNFSSTILVSASFSEAKVSDTDFQQVSCVEANFFLATLSNSNFTGANAKRASFQGSDLTSVSFFGTNLYMSDFRSTKVTESQLQSALSIQDAILPNQTLADDPNLINNGQADCNVSLNESWTLTTGNITIARSNMTTRNCYFALTSYDTGATMSQRVDLLKKWDSKSWPKSQAVLRANMSIGVSIQLKGINSSGNILDHTHFNFPRSNTTLVLDEIMQEFEVVIEFSALANRSNSENYWCDDIKLFIIYGTYSDFLRVIPEIPVNARWAQNGVTVAGGYGGSATNRLMNPYGLFVDDDQTIVIADYLNHRIIQWKMGDTNGKVVAGGNGKGRRLDQLYYPSDVLIDKETDSLIICDRGNRRVARWSRLSGTKQGEILIDNIDCWGLAMDDQRYLYVSDWQKDEVRRYQIGNKNGTLVAGGNGKGAGLNQLNFPTYILVDRQQTVYVSDSSNNRVMKWNKGATEGIVVAGGQGKGNALTQLDGPHGLFVDTFGTLYVAESFNYRVIRWPKGAKQGTVIVGGNGKGSEPNQLSYLKGLSFDRQGNLYVADMNNNRVQRFLIR</sequence>
<evidence type="ECO:0000256" key="2">
    <source>
        <dbReference type="PROSITE-ProRule" id="PRU00504"/>
    </source>
</evidence>
<dbReference type="InterPro" id="IPR001646">
    <property type="entry name" value="5peptide_repeat"/>
</dbReference>